<keyword evidence="4" id="KW-0378">Hydrolase</keyword>
<dbReference type="SUPFAM" id="SSF54001">
    <property type="entry name" value="Cysteine proteinases"/>
    <property type="match status" value="1"/>
</dbReference>
<keyword evidence="8" id="KW-0458">Lysosome</keyword>
<dbReference type="InterPro" id="IPR038765">
    <property type="entry name" value="Papain-like_cys_pep_sf"/>
</dbReference>
<evidence type="ECO:0000313" key="11">
    <source>
        <dbReference type="Ensembl" id="ENSOCUP00000015334.3"/>
    </source>
</evidence>
<dbReference type="AlphaFoldDB" id="G1TEK5"/>
<proteinExistence type="inferred from homology"/>
<dbReference type="CDD" id="cd02248">
    <property type="entry name" value="Peptidase_C1A"/>
    <property type="match status" value="1"/>
</dbReference>
<dbReference type="PROSITE" id="PS00639">
    <property type="entry name" value="THIOL_PROTEASE_HIS"/>
    <property type="match status" value="1"/>
</dbReference>
<dbReference type="InterPro" id="IPR013128">
    <property type="entry name" value="Peptidase_C1A"/>
</dbReference>
<dbReference type="GeneTree" id="ENSGT00940000154367"/>
<comment type="similarity">
    <text evidence="2">Belongs to the peptidase C1 family.</text>
</comment>
<feature type="domain" description="Peptidase C1A papain C-terminal" evidence="9">
    <location>
        <begin position="150"/>
        <end position="368"/>
    </location>
</feature>
<dbReference type="Pfam" id="PF08246">
    <property type="entry name" value="Inhibitor_I29"/>
    <property type="match status" value="1"/>
</dbReference>
<keyword evidence="12" id="KW-1185">Reference proteome</keyword>
<evidence type="ECO:0000256" key="1">
    <source>
        <dbReference type="ARBA" id="ARBA00004371"/>
    </source>
</evidence>
<evidence type="ECO:0000256" key="5">
    <source>
        <dbReference type="ARBA" id="ARBA00022807"/>
    </source>
</evidence>
<comment type="subcellular location">
    <subcellularLocation>
        <location evidence="1">Lysosome</location>
    </subcellularLocation>
</comment>
<dbReference type="InterPro" id="IPR000169">
    <property type="entry name" value="Pept_cys_AS"/>
</dbReference>
<evidence type="ECO:0000256" key="4">
    <source>
        <dbReference type="ARBA" id="ARBA00022801"/>
    </source>
</evidence>
<dbReference type="InterPro" id="IPR025661">
    <property type="entry name" value="Pept_asp_AS"/>
</dbReference>
<evidence type="ECO:0000259" key="10">
    <source>
        <dbReference type="SMART" id="SM00848"/>
    </source>
</evidence>
<keyword evidence="7" id="KW-1015">Disulfide bond</keyword>
<dbReference type="PaxDb" id="9986-ENSOCUP00000015334"/>
<dbReference type="HOGENOM" id="CLU_012184_1_2_1"/>
<reference evidence="11 12" key="1">
    <citation type="journal article" date="2011" name="Nature">
        <title>A high-resolution map of human evolutionary constraint using 29 mammals.</title>
        <authorList>
            <person name="Lindblad-Toh K."/>
            <person name="Garber M."/>
            <person name="Zuk O."/>
            <person name="Lin M.F."/>
            <person name="Parker B.J."/>
            <person name="Washietl S."/>
            <person name="Kheradpour P."/>
            <person name="Ernst J."/>
            <person name="Jordan G."/>
            <person name="Mauceli E."/>
            <person name="Ward L.D."/>
            <person name="Lowe C.B."/>
            <person name="Holloway A.K."/>
            <person name="Clamp M."/>
            <person name="Gnerre S."/>
            <person name="Alfoldi J."/>
            <person name="Beal K."/>
            <person name="Chang J."/>
            <person name="Clawson H."/>
            <person name="Cuff J."/>
            <person name="Di Palma F."/>
            <person name="Fitzgerald S."/>
            <person name="Flicek P."/>
            <person name="Guttman M."/>
            <person name="Hubisz M.J."/>
            <person name="Jaffe D.B."/>
            <person name="Jungreis I."/>
            <person name="Kent W.J."/>
            <person name="Kostka D."/>
            <person name="Lara M."/>
            <person name="Martins A.L."/>
            <person name="Massingham T."/>
            <person name="Moltke I."/>
            <person name="Raney B.J."/>
            <person name="Rasmussen M.D."/>
            <person name="Robinson J."/>
            <person name="Stark A."/>
            <person name="Vilella A.J."/>
            <person name="Wen J."/>
            <person name="Xie X."/>
            <person name="Zody M.C."/>
            <person name="Baldwin J."/>
            <person name="Bloom T."/>
            <person name="Chin C.W."/>
            <person name="Heiman D."/>
            <person name="Nicol R."/>
            <person name="Nusbaum C."/>
            <person name="Young S."/>
            <person name="Wilkinson J."/>
            <person name="Worley K.C."/>
            <person name="Kovar C.L."/>
            <person name="Muzny D.M."/>
            <person name="Gibbs R.A."/>
            <person name="Cree A."/>
            <person name="Dihn H.H."/>
            <person name="Fowler G."/>
            <person name="Jhangiani S."/>
            <person name="Joshi V."/>
            <person name="Lee S."/>
            <person name="Lewis L.R."/>
            <person name="Nazareth L.V."/>
            <person name="Okwuonu G."/>
            <person name="Santibanez J."/>
            <person name="Warren W.C."/>
            <person name="Mardis E.R."/>
            <person name="Weinstock G.M."/>
            <person name="Wilson R.K."/>
            <person name="Delehaunty K."/>
            <person name="Dooling D."/>
            <person name="Fronik C."/>
            <person name="Fulton L."/>
            <person name="Fulton B."/>
            <person name="Graves T."/>
            <person name="Minx P."/>
            <person name="Sodergren E."/>
            <person name="Birney E."/>
            <person name="Margulies E.H."/>
            <person name="Herrero J."/>
            <person name="Green E.D."/>
            <person name="Haussler D."/>
            <person name="Siepel A."/>
            <person name="Goldman N."/>
            <person name="Pollard K.S."/>
            <person name="Pedersen J.S."/>
            <person name="Lander E.S."/>
            <person name="Kellis M."/>
        </authorList>
    </citation>
    <scope>NUCLEOTIDE SEQUENCE [LARGE SCALE GENOMIC DNA]</scope>
    <source>
        <strain evidence="11 12">Thorbecke inbred</strain>
    </source>
</reference>
<dbReference type="InterPro" id="IPR013201">
    <property type="entry name" value="Prot_inhib_I29"/>
</dbReference>
<dbReference type="InterPro" id="IPR000668">
    <property type="entry name" value="Peptidase_C1A_C"/>
</dbReference>
<reference evidence="11" key="3">
    <citation type="submission" date="2025-09" db="UniProtKB">
        <authorList>
            <consortium name="Ensembl"/>
        </authorList>
    </citation>
    <scope>IDENTIFICATION</scope>
    <source>
        <strain evidence="11">Thorbecke</strain>
    </source>
</reference>
<sequence>MFLPAWWPWFLVGESDGRGERIVSSGPLSSLSRFSTMNPSLLLAAFGLAVAAAIPVLDRSLDARWSQWKAQHRRAYSPHEEWRRRAVWEKNMRMIELHNGEYSQGKRGFSMAMNAYGDMTSEEFRQVMNGFHHQPDKKEKVFGKAVFQEVPSSVDWRDKGYVTPVKNQGRCGSCWAFSATGALEGQMFRKTGRLVSLSEQNLIDCSWPAGNYGCRGGLPDHAFQYVKDNGGLDSEDSYPYEARDGLCRYSPQESVANDTGFVQIPEQEEALMEAVATVGPIAVAIDASHSSFLFYKEGIYYEPNCSRENLDHAVLVVGYGFEGAESDNQKYWLVKNSWGKGWGMDGYMKMAKDRNNHCGIATAASYPTV</sequence>
<organism evidence="11 12">
    <name type="scientific">Oryctolagus cuniculus</name>
    <name type="common">Rabbit</name>
    <dbReference type="NCBI Taxonomy" id="9986"/>
    <lineage>
        <taxon>Eukaryota</taxon>
        <taxon>Metazoa</taxon>
        <taxon>Chordata</taxon>
        <taxon>Craniata</taxon>
        <taxon>Vertebrata</taxon>
        <taxon>Euteleostomi</taxon>
        <taxon>Mammalia</taxon>
        <taxon>Eutheria</taxon>
        <taxon>Euarchontoglires</taxon>
        <taxon>Glires</taxon>
        <taxon>Lagomorpha</taxon>
        <taxon>Leporidae</taxon>
        <taxon>Oryctolagus</taxon>
    </lineage>
</organism>
<evidence type="ECO:0000256" key="3">
    <source>
        <dbReference type="ARBA" id="ARBA00022670"/>
    </source>
</evidence>
<dbReference type="STRING" id="9986.ENSOCUP00000015334"/>
<keyword evidence="6" id="KW-0865">Zymogen</keyword>
<evidence type="ECO:0000256" key="7">
    <source>
        <dbReference type="ARBA" id="ARBA00023157"/>
    </source>
</evidence>
<dbReference type="InterPro" id="IPR025660">
    <property type="entry name" value="Pept_his_AS"/>
</dbReference>
<evidence type="ECO:0000256" key="2">
    <source>
        <dbReference type="ARBA" id="ARBA00008455"/>
    </source>
</evidence>
<dbReference type="GO" id="GO:0006508">
    <property type="term" value="P:proteolysis"/>
    <property type="evidence" value="ECO:0007669"/>
    <property type="project" value="UniProtKB-KW"/>
</dbReference>
<keyword evidence="5" id="KW-0788">Thiol protease</keyword>
<evidence type="ECO:0000256" key="6">
    <source>
        <dbReference type="ARBA" id="ARBA00023145"/>
    </source>
</evidence>
<dbReference type="PANTHER" id="PTHR12411">
    <property type="entry name" value="CYSTEINE PROTEASE FAMILY C1-RELATED"/>
    <property type="match status" value="1"/>
</dbReference>
<dbReference type="InterPro" id="IPR039417">
    <property type="entry name" value="Peptidase_C1A_papain-like"/>
</dbReference>
<reference evidence="11" key="2">
    <citation type="submission" date="2025-08" db="UniProtKB">
        <authorList>
            <consortium name="Ensembl"/>
        </authorList>
    </citation>
    <scope>IDENTIFICATION</scope>
    <source>
        <strain evidence="11">Thorbecke</strain>
    </source>
</reference>
<gene>
    <name evidence="11" type="primary">LOC100356256</name>
</gene>
<evidence type="ECO:0008006" key="13">
    <source>
        <dbReference type="Google" id="ProtNLM"/>
    </source>
</evidence>
<dbReference type="PROSITE" id="PS00139">
    <property type="entry name" value="THIOL_PROTEASE_CYS"/>
    <property type="match status" value="1"/>
</dbReference>
<dbReference type="Ensembl" id="ENSOCUT00000017853.4">
    <property type="protein sequence ID" value="ENSOCUP00000015334.3"/>
    <property type="gene ID" value="ENSOCUG00000017854.4"/>
</dbReference>
<dbReference type="SMART" id="SM00848">
    <property type="entry name" value="Inhibitor_I29"/>
    <property type="match status" value="1"/>
</dbReference>
<dbReference type="eggNOG" id="KOG1543">
    <property type="taxonomic scope" value="Eukaryota"/>
</dbReference>
<dbReference type="SMR" id="G1TEK5"/>
<dbReference type="InParanoid" id="G1TEK5"/>
<keyword evidence="3" id="KW-0645">Protease</keyword>
<evidence type="ECO:0000256" key="8">
    <source>
        <dbReference type="ARBA" id="ARBA00023228"/>
    </source>
</evidence>
<dbReference type="EMBL" id="AAGW02058159">
    <property type="status" value="NOT_ANNOTATED_CDS"/>
    <property type="molecule type" value="Genomic_DNA"/>
</dbReference>
<dbReference type="PRINTS" id="PR00705">
    <property type="entry name" value="PAPAIN"/>
</dbReference>
<dbReference type="GO" id="GO:0005764">
    <property type="term" value="C:lysosome"/>
    <property type="evidence" value="ECO:0007669"/>
    <property type="project" value="UniProtKB-SubCell"/>
</dbReference>
<accession>G1TEK5</accession>
<name>G1TEK5_RABIT</name>
<dbReference type="GO" id="GO:0008234">
    <property type="term" value="F:cysteine-type peptidase activity"/>
    <property type="evidence" value="ECO:0007669"/>
    <property type="project" value="UniProtKB-KW"/>
</dbReference>
<dbReference type="FunFam" id="3.90.70.10:FF:000332">
    <property type="entry name" value="Cathepsin L1"/>
    <property type="match status" value="1"/>
</dbReference>
<dbReference type="PROSITE" id="PS00640">
    <property type="entry name" value="THIOL_PROTEASE_ASN"/>
    <property type="match status" value="1"/>
</dbReference>
<dbReference type="Proteomes" id="UP000001811">
    <property type="component" value="Chromosome 1"/>
</dbReference>
<evidence type="ECO:0000313" key="12">
    <source>
        <dbReference type="Proteomes" id="UP000001811"/>
    </source>
</evidence>
<dbReference type="Bgee" id="ENSOCUG00000017854">
    <property type="expression patterns" value="Expressed in skin of back and 2 other cell types or tissues"/>
</dbReference>
<protein>
    <recommendedName>
        <fullName evidence="13">Cathepsin L1</fullName>
    </recommendedName>
</protein>
<evidence type="ECO:0000259" key="9">
    <source>
        <dbReference type="SMART" id="SM00645"/>
    </source>
</evidence>
<dbReference type="Pfam" id="PF00112">
    <property type="entry name" value="Peptidase_C1"/>
    <property type="match status" value="1"/>
</dbReference>
<feature type="domain" description="Cathepsin propeptide inhibitor" evidence="10">
    <location>
        <begin position="65"/>
        <end position="124"/>
    </location>
</feature>
<dbReference type="SMART" id="SM00645">
    <property type="entry name" value="Pept_C1"/>
    <property type="match status" value="1"/>
</dbReference>
<dbReference type="Gene3D" id="3.90.70.10">
    <property type="entry name" value="Cysteine proteinases"/>
    <property type="match status" value="1"/>
</dbReference>